<protein>
    <submittedName>
        <fullName evidence="1">Uncharacterized protein</fullName>
    </submittedName>
</protein>
<gene>
    <name evidence="1" type="ORF">SAMN05428998_113117</name>
</gene>
<organism evidence="1 2">
    <name type="scientific">Tistlia consotensis USBA 355</name>
    <dbReference type="NCBI Taxonomy" id="560819"/>
    <lineage>
        <taxon>Bacteria</taxon>
        <taxon>Pseudomonadati</taxon>
        <taxon>Pseudomonadota</taxon>
        <taxon>Alphaproteobacteria</taxon>
        <taxon>Rhodospirillales</taxon>
        <taxon>Rhodovibrionaceae</taxon>
        <taxon>Tistlia</taxon>
    </lineage>
</organism>
<proteinExistence type="predicted"/>
<reference evidence="1 2" key="1">
    <citation type="submission" date="2017-04" db="EMBL/GenBank/DDBJ databases">
        <authorList>
            <person name="Afonso C.L."/>
            <person name="Miller P.J."/>
            <person name="Scott M.A."/>
            <person name="Spackman E."/>
            <person name="Goraichik I."/>
            <person name="Dimitrov K.M."/>
            <person name="Suarez D.L."/>
            <person name="Swayne D.E."/>
        </authorList>
    </citation>
    <scope>NUCLEOTIDE SEQUENCE [LARGE SCALE GENOMIC DNA]</scope>
    <source>
        <strain evidence="1 2">USBA 355</strain>
    </source>
</reference>
<dbReference type="Proteomes" id="UP000192917">
    <property type="component" value="Unassembled WGS sequence"/>
</dbReference>
<keyword evidence="2" id="KW-1185">Reference proteome</keyword>
<dbReference type="RefSeq" id="WP_085123793.1">
    <property type="nucleotide sequence ID" value="NZ_FWZX01000013.1"/>
</dbReference>
<evidence type="ECO:0000313" key="2">
    <source>
        <dbReference type="Proteomes" id="UP000192917"/>
    </source>
</evidence>
<sequence length="119" mass="13271">MHDDEAERNELRRVLTAMAREHATVTYRDLCELADIPGPCRIQRITDLLEQIVQEDLAADRPLLAALAISRSPTAIPQRGFFQLLQALGRYDGPDDGPSAAAFHREELELAWAYWGAGA</sequence>
<accession>A0A1Y6C225</accession>
<evidence type="ECO:0000313" key="1">
    <source>
        <dbReference type="EMBL" id="SMF39231.1"/>
    </source>
</evidence>
<dbReference type="EMBL" id="FWZX01000013">
    <property type="protein sequence ID" value="SMF39231.1"/>
    <property type="molecule type" value="Genomic_DNA"/>
</dbReference>
<name>A0A1Y6C225_9PROT</name>
<dbReference type="AlphaFoldDB" id="A0A1Y6C225"/>
<dbReference type="STRING" id="560819.SAMN05428998_113117"/>